<dbReference type="Proteomes" id="UP000008810">
    <property type="component" value="Chromosome 2"/>
</dbReference>
<dbReference type="RefSeq" id="XP_024315363.1">
    <property type="nucleotide sequence ID" value="XM_024459595.1"/>
</dbReference>
<reference evidence="3" key="3">
    <citation type="submission" date="2018-08" db="UniProtKB">
        <authorList>
            <consortium name="EnsemblPlants"/>
        </authorList>
    </citation>
    <scope>IDENTIFICATION</scope>
    <source>
        <strain evidence="3">cv. Bd21</strain>
    </source>
</reference>
<sequence>MAFASFLVAPPFPPPPAAAAWWRRARERPRCLVASSRGGDPAPPTFERLREQLLQLHAEADLTQSKANSSRVRLVRLTQAAENLKKRAVVSVRIGRENEAVDLLVQKKKLTKALENIKERIELLDKLSAKISEAISVKQNMLIEHALHSGMPRGEESSEEIRVFSGEVDGGAGETSYYVPKSVERQSSEMKSVVYSNLAVQSEQSELQMADSSIISQDSAPPNSIKDCSAYDDFVQHIGSQLNSLEYEIEQYISLQQTEEVDIQQSINGKWNKLSAILKLITETRERIEKISETTLSETGSDGLR</sequence>
<dbReference type="Gramene" id="KQK09333">
    <property type="protein sequence ID" value="KQK09333"/>
    <property type="gene ID" value="BRADI_2g47380v3"/>
</dbReference>
<dbReference type="RefSeq" id="XP_024315362.1">
    <property type="nucleotide sequence ID" value="XM_024459594.1"/>
</dbReference>
<protein>
    <submittedName>
        <fullName evidence="2 3">Uncharacterized protein</fullName>
    </submittedName>
</protein>
<dbReference type="GeneID" id="100829905"/>
<dbReference type="PANTHER" id="PTHR37174:SF2">
    <property type="entry name" value="FORKHEAD-ASSOCIATED DOMAIN PROTEIN"/>
    <property type="match status" value="1"/>
</dbReference>
<reference evidence="2 3" key="1">
    <citation type="journal article" date="2010" name="Nature">
        <title>Genome sequencing and analysis of the model grass Brachypodium distachyon.</title>
        <authorList>
            <consortium name="International Brachypodium Initiative"/>
        </authorList>
    </citation>
    <scope>NUCLEOTIDE SEQUENCE [LARGE SCALE GENOMIC DNA]</scope>
    <source>
        <strain evidence="2">Bd21</strain>
        <strain evidence="3">cv. Bd21</strain>
    </source>
</reference>
<accession>I1HQN5</accession>
<evidence type="ECO:0000313" key="2">
    <source>
        <dbReference type="EMBL" id="KQK09275.2"/>
    </source>
</evidence>
<dbReference type="KEGG" id="bdi:100829905"/>
<dbReference type="OMA" id="LHIRERI"/>
<dbReference type="RefSeq" id="XP_010232189.1">
    <property type="nucleotide sequence ID" value="XM_010233887.3"/>
</dbReference>
<keyword evidence="1" id="KW-0175">Coiled coil</keyword>
<accession>A0A0Q3IU51</accession>
<gene>
    <name evidence="3" type="primary">LOC100829905</name>
    <name evidence="2" type="ORF">BRADI_2g47380v3</name>
</gene>
<evidence type="ECO:0000256" key="1">
    <source>
        <dbReference type="SAM" id="Coils"/>
    </source>
</evidence>
<evidence type="ECO:0000313" key="3">
    <source>
        <dbReference type="EnsemblPlants" id="KQK09275"/>
    </source>
</evidence>
<dbReference type="HOGENOM" id="CLU_053772_0_0_1"/>
<dbReference type="RefSeq" id="XP_024315364.1">
    <property type="nucleotide sequence ID" value="XM_024459596.1"/>
</dbReference>
<dbReference type="RefSeq" id="XP_024315358.1">
    <property type="nucleotide sequence ID" value="XM_024459590.1"/>
</dbReference>
<dbReference type="EnsemblPlants" id="KQK09275">
    <property type="protein sequence ID" value="KQK09275"/>
    <property type="gene ID" value="BRADI_2g47380v3"/>
</dbReference>
<dbReference type="EnsemblPlants" id="KQK09333">
    <property type="protein sequence ID" value="KQK09333"/>
    <property type="gene ID" value="BRADI_2g47380v3"/>
</dbReference>
<dbReference type="EMBL" id="CM000881">
    <property type="protein sequence ID" value="KQK09333.1"/>
    <property type="molecule type" value="Genomic_DNA"/>
</dbReference>
<dbReference type="OrthoDB" id="772275at2759"/>
<feature type="coiled-coil region" evidence="1">
    <location>
        <begin position="46"/>
        <end position="127"/>
    </location>
</feature>
<evidence type="ECO:0000313" key="4">
    <source>
        <dbReference type="Proteomes" id="UP000008810"/>
    </source>
</evidence>
<dbReference type="STRING" id="15368.I1HQN5"/>
<dbReference type="AlphaFoldDB" id="I1HQN5"/>
<dbReference type="RefSeq" id="XP_003569620.1">
    <property type="nucleotide sequence ID" value="XM_003569572.4"/>
</dbReference>
<keyword evidence="4" id="KW-1185">Reference proteome</keyword>
<dbReference type="eggNOG" id="ENOG502QVVD">
    <property type="taxonomic scope" value="Eukaryota"/>
</dbReference>
<dbReference type="RefSeq" id="XP_024315360.1">
    <property type="nucleotide sequence ID" value="XM_024459592.1"/>
</dbReference>
<reference evidence="2" key="2">
    <citation type="submission" date="2017-06" db="EMBL/GenBank/DDBJ databases">
        <title>WGS assembly of Brachypodium distachyon.</title>
        <authorList>
            <consortium name="The International Brachypodium Initiative"/>
            <person name="Lucas S."/>
            <person name="Harmon-Smith M."/>
            <person name="Lail K."/>
            <person name="Tice H."/>
            <person name="Grimwood J."/>
            <person name="Bruce D."/>
            <person name="Barry K."/>
            <person name="Shu S."/>
            <person name="Lindquist E."/>
            <person name="Wang M."/>
            <person name="Pitluck S."/>
            <person name="Vogel J.P."/>
            <person name="Garvin D.F."/>
            <person name="Mockler T.C."/>
            <person name="Schmutz J."/>
            <person name="Rokhsar D."/>
            <person name="Bevan M.W."/>
        </authorList>
    </citation>
    <scope>NUCLEOTIDE SEQUENCE</scope>
    <source>
        <strain evidence="2">Bd21</strain>
    </source>
</reference>
<dbReference type="ExpressionAtlas" id="I1HQN5">
    <property type="expression patterns" value="baseline"/>
</dbReference>
<dbReference type="RefSeq" id="XP_010232188.1">
    <property type="nucleotide sequence ID" value="XM_010233886.3"/>
</dbReference>
<dbReference type="RefSeq" id="XP_024315359.1">
    <property type="nucleotide sequence ID" value="XM_024459591.1"/>
</dbReference>
<dbReference type="RefSeq" id="XP_014754482.1">
    <property type="nucleotide sequence ID" value="XM_014898996.2"/>
</dbReference>
<proteinExistence type="predicted"/>
<name>I1HQN5_BRADI</name>
<dbReference type="PANTHER" id="PTHR37174">
    <property type="entry name" value="FORKHEAD-ASSOCIATED DOMAIN PROTEIN"/>
    <property type="match status" value="1"/>
</dbReference>
<dbReference type="RefSeq" id="XP_014754483.1">
    <property type="nucleotide sequence ID" value="XM_014898997.2"/>
</dbReference>
<dbReference type="Gramene" id="KQK09275">
    <property type="protein sequence ID" value="KQK09275"/>
    <property type="gene ID" value="BRADI_2g47380v3"/>
</dbReference>
<organism evidence="2">
    <name type="scientific">Brachypodium distachyon</name>
    <name type="common">Purple false brome</name>
    <name type="synonym">Trachynia distachya</name>
    <dbReference type="NCBI Taxonomy" id="15368"/>
    <lineage>
        <taxon>Eukaryota</taxon>
        <taxon>Viridiplantae</taxon>
        <taxon>Streptophyta</taxon>
        <taxon>Embryophyta</taxon>
        <taxon>Tracheophyta</taxon>
        <taxon>Spermatophyta</taxon>
        <taxon>Magnoliopsida</taxon>
        <taxon>Liliopsida</taxon>
        <taxon>Poales</taxon>
        <taxon>Poaceae</taxon>
        <taxon>BOP clade</taxon>
        <taxon>Pooideae</taxon>
        <taxon>Stipodae</taxon>
        <taxon>Brachypodieae</taxon>
        <taxon>Brachypodium</taxon>
    </lineage>
</organism>
<dbReference type="EMBL" id="CM000881">
    <property type="protein sequence ID" value="KQK09275.2"/>
    <property type="molecule type" value="Genomic_DNA"/>
</dbReference>